<gene>
    <name evidence="1" type="ORF">CN398_17535</name>
</gene>
<dbReference type="EMBL" id="NTUS01000058">
    <property type="protein sequence ID" value="PFB02256.1"/>
    <property type="molecule type" value="Genomic_DNA"/>
</dbReference>
<accession>A0A9X6V9K4</accession>
<dbReference type="AlphaFoldDB" id="A0A9X6V9K4"/>
<reference evidence="1 2" key="1">
    <citation type="submission" date="2017-09" db="EMBL/GenBank/DDBJ databases">
        <title>Large-scale bioinformatics analysis of Bacillus genomes uncovers conserved roles of natural products in bacterial physiology.</title>
        <authorList>
            <consortium name="Agbiome Team Llc"/>
            <person name="Bleich R.M."/>
            <person name="Kirk G.J."/>
            <person name="Santa Maria K.C."/>
            <person name="Allen S.E."/>
            <person name="Farag S."/>
            <person name="Shank E.A."/>
            <person name="Bowers A."/>
        </authorList>
    </citation>
    <scope>NUCLEOTIDE SEQUENCE [LARGE SCALE GENOMIC DNA]</scope>
    <source>
        <strain evidence="1 2">AFS015413</strain>
    </source>
</reference>
<dbReference type="Proteomes" id="UP000220397">
    <property type="component" value="Unassembled WGS sequence"/>
</dbReference>
<organism evidence="1 2">
    <name type="scientific">Bacillus thuringiensis</name>
    <dbReference type="NCBI Taxonomy" id="1428"/>
    <lineage>
        <taxon>Bacteria</taxon>
        <taxon>Bacillati</taxon>
        <taxon>Bacillota</taxon>
        <taxon>Bacilli</taxon>
        <taxon>Bacillales</taxon>
        <taxon>Bacillaceae</taxon>
        <taxon>Bacillus</taxon>
        <taxon>Bacillus cereus group</taxon>
    </lineage>
</organism>
<evidence type="ECO:0000313" key="1">
    <source>
        <dbReference type="EMBL" id="PFB02256.1"/>
    </source>
</evidence>
<name>A0A9X6V9K4_BACTU</name>
<dbReference type="RefSeq" id="WP_098369083.1">
    <property type="nucleotide sequence ID" value="NZ_JARSYC010000047.1"/>
</dbReference>
<proteinExistence type="predicted"/>
<comment type="caution">
    <text evidence="1">The sequence shown here is derived from an EMBL/GenBank/DDBJ whole genome shotgun (WGS) entry which is preliminary data.</text>
</comment>
<sequence length="62" mass="7070">MIVYGKVGLGKEETPYSIELPYENITQSTMPIEQSDKLIVDAINKKYGTNHPYSVFKSVEFK</sequence>
<evidence type="ECO:0000313" key="2">
    <source>
        <dbReference type="Proteomes" id="UP000220397"/>
    </source>
</evidence>
<protein>
    <submittedName>
        <fullName evidence="1">Uncharacterized protein</fullName>
    </submittedName>
</protein>